<dbReference type="InterPro" id="IPR036188">
    <property type="entry name" value="FAD/NAD-bd_sf"/>
</dbReference>
<reference evidence="9 10" key="1">
    <citation type="submission" date="2021-06" db="EMBL/GenBank/DDBJ databases">
        <title>A haploid diamondback moth (Plutella xylostella L.) genome assembly resolves 31 chromosomes and identifies a diamide resistance mutation.</title>
        <authorList>
            <person name="Ward C.M."/>
            <person name="Perry K.D."/>
            <person name="Baker G."/>
            <person name="Powis K."/>
            <person name="Heckel D.G."/>
            <person name="Baxter S.W."/>
        </authorList>
    </citation>
    <scope>NUCLEOTIDE SEQUENCE [LARGE SCALE GENOMIC DNA]</scope>
    <source>
        <strain evidence="9 10">LV</strain>
        <tissue evidence="9">Single pupa</tissue>
    </source>
</reference>
<accession>A0ABQ7Q213</accession>
<dbReference type="Proteomes" id="UP000823941">
    <property type="component" value="Chromosome 23"/>
</dbReference>
<gene>
    <name evidence="9" type="ORF">JYU34_017840</name>
</gene>
<dbReference type="PROSITE" id="PS00624">
    <property type="entry name" value="GMC_OXRED_2"/>
    <property type="match status" value="1"/>
</dbReference>
<evidence type="ECO:0000313" key="9">
    <source>
        <dbReference type="EMBL" id="KAG7299278.1"/>
    </source>
</evidence>
<dbReference type="Gene3D" id="3.30.560.10">
    <property type="entry name" value="Glucose Oxidase, domain 3"/>
    <property type="match status" value="1"/>
</dbReference>
<dbReference type="PIRSF" id="PIRSF000137">
    <property type="entry name" value="Alcohol_oxidase"/>
    <property type="match status" value="1"/>
</dbReference>
<dbReference type="SUPFAM" id="SSF51905">
    <property type="entry name" value="FAD/NAD(P)-binding domain"/>
    <property type="match status" value="1"/>
</dbReference>
<keyword evidence="10" id="KW-1185">Reference proteome</keyword>
<proteinExistence type="inferred from homology"/>
<dbReference type="PANTHER" id="PTHR11552">
    <property type="entry name" value="GLUCOSE-METHANOL-CHOLINE GMC OXIDOREDUCTASE"/>
    <property type="match status" value="1"/>
</dbReference>
<name>A0ABQ7Q213_PLUXY</name>
<protein>
    <recommendedName>
        <fullName evidence="7 8">Glucose-methanol-choline oxidoreductase N-terminal domain-containing protein</fullName>
    </recommendedName>
</protein>
<evidence type="ECO:0000256" key="4">
    <source>
        <dbReference type="ARBA" id="ARBA00022827"/>
    </source>
</evidence>
<evidence type="ECO:0000256" key="5">
    <source>
        <dbReference type="RuleBase" id="RU003968"/>
    </source>
</evidence>
<keyword evidence="3 5" id="KW-0285">Flavoprotein</keyword>
<organism evidence="9 10">
    <name type="scientific">Plutella xylostella</name>
    <name type="common">Diamondback moth</name>
    <name type="synonym">Plutella maculipennis</name>
    <dbReference type="NCBI Taxonomy" id="51655"/>
    <lineage>
        <taxon>Eukaryota</taxon>
        <taxon>Metazoa</taxon>
        <taxon>Ecdysozoa</taxon>
        <taxon>Arthropoda</taxon>
        <taxon>Hexapoda</taxon>
        <taxon>Insecta</taxon>
        <taxon>Pterygota</taxon>
        <taxon>Neoptera</taxon>
        <taxon>Endopterygota</taxon>
        <taxon>Lepidoptera</taxon>
        <taxon>Glossata</taxon>
        <taxon>Ditrysia</taxon>
        <taxon>Yponomeutoidea</taxon>
        <taxon>Plutellidae</taxon>
        <taxon>Plutella</taxon>
    </lineage>
</organism>
<evidence type="ECO:0000256" key="3">
    <source>
        <dbReference type="ARBA" id="ARBA00022630"/>
    </source>
</evidence>
<feature type="domain" description="Glucose-methanol-choline oxidoreductase N-terminal" evidence="8">
    <location>
        <begin position="302"/>
        <end position="316"/>
    </location>
</feature>
<evidence type="ECO:0000259" key="8">
    <source>
        <dbReference type="PROSITE" id="PS00624"/>
    </source>
</evidence>
<dbReference type="Gene3D" id="3.50.50.60">
    <property type="entry name" value="FAD/NAD(P)-binding domain"/>
    <property type="match status" value="1"/>
</dbReference>
<dbReference type="Pfam" id="PF05199">
    <property type="entry name" value="GMC_oxred_C"/>
    <property type="match status" value="1"/>
</dbReference>
<dbReference type="PROSITE" id="PS00623">
    <property type="entry name" value="GMC_OXRED_1"/>
    <property type="match status" value="1"/>
</dbReference>
<comment type="caution">
    <text evidence="9">The sequence shown here is derived from an EMBL/GenBank/DDBJ whole genome shotgun (WGS) entry which is preliminary data.</text>
</comment>
<evidence type="ECO:0000313" key="10">
    <source>
        <dbReference type="Proteomes" id="UP000823941"/>
    </source>
</evidence>
<keyword evidence="6" id="KW-0732">Signal</keyword>
<sequence length="597" mass="66458">MMLLNLCLFLVTVSFVQTQDNFQWPPSADLKDGEVFDFIVVGAGSAGAVLASRLSEVREWRVLLLEAGGDPPEASVRPGLVAELPFSAVDWRYYSAPAAACSRAQRRPGRLPLFRGKMLGGTSAINTMVYVRGNPEDYNGWARAGLRGWGWDQVRPYFLKSERLQDDQILSDPLDAAYHSDSGPMKVSRQKYRDVNNIRKLQGVLDALDEVGIRRVRDYNGARQWGAARSFFTHSRRPGVRSSSAQAFLLPASNRTNLAILKNAYATKILIDEHKIAFGVEVSTNGSTMHFFANKEVISSAGSINTPKLLIASGIGLREDLAPLNITVVAELPVGRHLQDHPFVPLVFTGEPTAHVNHLNNFTLDYYPMPRIDGFFSIVNFSRPDLQVAQFYLNQSSPHLVPLFNRTFTYNSAVVRSVLEQNLRHELFVLNLALLHGASRGAVRVRSAAAAAPPVVHLNYYSEREDLVLMREGIKKILSLLRTKFFRSVRSRLVRVRLPRCAALGFLSDEYLECYIREMTLSYWHQAGSGAGGVLDGRLRVRGVRRLRVVDASAAPALPSGNTNAPVIMMAEKIADHIKEEYGKISSIRQDDLRGEI</sequence>
<evidence type="ECO:0000256" key="2">
    <source>
        <dbReference type="ARBA" id="ARBA00010790"/>
    </source>
</evidence>
<feature type="signal peptide" evidence="6">
    <location>
        <begin position="1"/>
        <end position="18"/>
    </location>
</feature>
<feature type="chain" id="PRO_5046025026" description="Glucose-methanol-choline oxidoreductase N-terminal domain-containing protein" evidence="6">
    <location>
        <begin position="19"/>
        <end position="597"/>
    </location>
</feature>
<dbReference type="EMBL" id="JAHIBW010000023">
    <property type="protein sequence ID" value="KAG7299278.1"/>
    <property type="molecule type" value="Genomic_DNA"/>
</dbReference>
<dbReference type="Pfam" id="PF00732">
    <property type="entry name" value="GMC_oxred_N"/>
    <property type="match status" value="1"/>
</dbReference>
<evidence type="ECO:0000256" key="6">
    <source>
        <dbReference type="SAM" id="SignalP"/>
    </source>
</evidence>
<dbReference type="InterPro" id="IPR007867">
    <property type="entry name" value="GMC_OxRtase_C"/>
</dbReference>
<dbReference type="PANTHER" id="PTHR11552:SF147">
    <property type="entry name" value="CHOLINE DEHYDROGENASE, MITOCHONDRIAL"/>
    <property type="match status" value="1"/>
</dbReference>
<comment type="similarity">
    <text evidence="2 5">Belongs to the GMC oxidoreductase family.</text>
</comment>
<dbReference type="InterPro" id="IPR012132">
    <property type="entry name" value="GMC_OxRdtase"/>
</dbReference>
<keyword evidence="4 5" id="KW-0274">FAD</keyword>
<comment type="cofactor">
    <cofactor evidence="1">
        <name>FAD</name>
        <dbReference type="ChEBI" id="CHEBI:57692"/>
    </cofactor>
</comment>
<feature type="domain" description="Glucose-methanol-choline oxidoreductase N-terminal" evidence="7">
    <location>
        <begin position="116"/>
        <end position="139"/>
    </location>
</feature>
<dbReference type="InterPro" id="IPR000172">
    <property type="entry name" value="GMC_OxRdtase_N"/>
</dbReference>
<dbReference type="SUPFAM" id="SSF54373">
    <property type="entry name" value="FAD-linked reductases, C-terminal domain"/>
    <property type="match status" value="1"/>
</dbReference>
<evidence type="ECO:0000256" key="1">
    <source>
        <dbReference type="ARBA" id="ARBA00001974"/>
    </source>
</evidence>
<evidence type="ECO:0000259" key="7">
    <source>
        <dbReference type="PROSITE" id="PS00623"/>
    </source>
</evidence>